<evidence type="ECO:0000256" key="3">
    <source>
        <dbReference type="ARBA" id="ARBA00010772"/>
    </source>
</evidence>
<dbReference type="InterPro" id="IPR016305">
    <property type="entry name" value="Mannose-6-P_Isomerase"/>
</dbReference>
<comment type="similarity">
    <text evidence="3">Belongs to the mannose-6-phosphate isomerase type 1 family.</text>
</comment>
<keyword evidence="6" id="KW-0862">Zinc</keyword>
<dbReference type="InterPro" id="IPR014710">
    <property type="entry name" value="RmlC-like_jellyroll"/>
</dbReference>
<dbReference type="PANTHER" id="PTHR10309">
    <property type="entry name" value="MANNOSE-6-PHOSPHATE ISOMERASE"/>
    <property type="match status" value="1"/>
</dbReference>
<name>A0ABW7BUF9_9ACTN</name>
<comment type="cofactor">
    <cofactor evidence="2">
        <name>Zn(2+)</name>
        <dbReference type="ChEBI" id="CHEBI:29105"/>
    </cofactor>
</comment>
<dbReference type="GO" id="GO:0004476">
    <property type="term" value="F:mannose-6-phosphate isomerase activity"/>
    <property type="evidence" value="ECO:0007669"/>
    <property type="project" value="UniProtKB-EC"/>
</dbReference>
<dbReference type="Pfam" id="PF20511">
    <property type="entry name" value="PMI_typeI_cat"/>
    <property type="match status" value="1"/>
</dbReference>
<accession>A0ABW7BUF9</accession>
<comment type="catalytic activity">
    <reaction evidence="1">
        <text>D-mannose 6-phosphate = D-fructose 6-phosphate</text>
        <dbReference type="Rhea" id="RHEA:12356"/>
        <dbReference type="ChEBI" id="CHEBI:58735"/>
        <dbReference type="ChEBI" id="CHEBI:61527"/>
        <dbReference type="EC" id="5.3.1.8"/>
    </reaction>
</comment>
<reference evidence="10 11" key="1">
    <citation type="submission" date="2024-10" db="EMBL/GenBank/DDBJ databases">
        <title>The Natural Products Discovery Center: Release of the First 8490 Sequenced Strains for Exploring Actinobacteria Biosynthetic Diversity.</title>
        <authorList>
            <person name="Kalkreuter E."/>
            <person name="Kautsar S.A."/>
            <person name="Yang D."/>
            <person name="Bader C.D."/>
            <person name="Teijaro C.N."/>
            <person name="Fluegel L."/>
            <person name="Davis C.M."/>
            <person name="Simpson J.R."/>
            <person name="Lauterbach L."/>
            <person name="Steele A.D."/>
            <person name="Gui C."/>
            <person name="Meng S."/>
            <person name="Li G."/>
            <person name="Viehrig K."/>
            <person name="Ye F."/>
            <person name="Su P."/>
            <person name="Kiefer A.F."/>
            <person name="Nichols A."/>
            <person name="Cepeda A.J."/>
            <person name="Yan W."/>
            <person name="Fan B."/>
            <person name="Jiang Y."/>
            <person name="Adhikari A."/>
            <person name="Zheng C.-J."/>
            <person name="Schuster L."/>
            <person name="Cowan T.M."/>
            <person name="Smanski M.J."/>
            <person name="Chevrette M.G."/>
            <person name="De Carvalho L.P.S."/>
            <person name="Shen B."/>
        </authorList>
    </citation>
    <scope>NUCLEOTIDE SEQUENCE [LARGE SCALE GENOMIC DNA]</scope>
    <source>
        <strain evidence="10 11">NPDC048229</strain>
    </source>
</reference>
<feature type="domain" description="Phosphomannose isomerase type I catalytic" evidence="9">
    <location>
        <begin position="4"/>
        <end position="148"/>
    </location>
</feature>
<evidence type="ECO:0000256" key="2">
    <source>
        <dbReference type="ARBA" id="ARBA00001947"/>
    </source>
</evidence>
<evidence type="ECO:0000256" key="4">
    <source>
        <dbReference type="ARBA" id="ARBA00011956"/>
    </source>
</evidence>
<dbReference type="PIRSF" id="PIRSF001480">
    <property type="entry name" value="Mannose-6-phosphate_isomerase"/>
    <property type="match status" value="1"/>
</dbReference>
<dbReference type="EMBL" id="JBICZW010000007">
    <property type="protein sequence ID" value="MFG3189864.1"/>
    <property type="molecule type" value="Genomic_DNA"/>
</dbReference>
<evidence type="ECO:0000256" key="5">
    <source>
        <dbReference type="ARBA" id="ARBA00022723"/>
    </source>
</evidence>
<evidence type="ECO:0000256" key="8">
    <source>
        <dbReference type="SAM" id="MobiDB-lite"/>
    </source>
</evidence>
<keyword evidence="7 10" id="KW-0413">Isomerase</keyword>
<dbReference type="PRINTS" id="PR00714">
    <property type="entry name" value="MAN6PISMRASE"/>
</dbReference>
<dbReference type="Gene3D" id="1.10.441.10">
    <property type="entry name" value="Phosphomannose Isomerase, domain 2"/>
    <property type="match status" value="1"/>
</dbReference>
<dbReference type="NCBIfam" id="TIGR00218">
    <property type="entry name" value="manA"/>
    <property type="match status" value="1"/>
</dbReference>
<keyword evidence="11" id="KW-1185">Reference proteome</keyword>
<feature type="region of interest" description="Disordered" evidence="8">
    <location>
        <begin position="390"/>
        <end position="425"/>
    </location>
</feature>
<dbReference type="InterPro" id="IPR011051">
    <property type="entry name" value="RmlC_Cupin_sf"/>
</dbReference>
<dbReference type="Gene3D" id="2.60.120.10">
    <property type="entry name" value="Jelly Rolls"/>
    <property type="match status" value="2"/>
</dbReference>
<keyword evidence="5" id="KW-0479">Metal-binding</keyword>
<dbReference type="SUPFAM" id="SSF51182">
    <property type="entry name" value="RmlC-like cupins"/>
    <property type="match status" value="1"/>
</dbReference>
<protein>
    <recommendedName>
        <fullName evidence="4">mannose-6-phosphate isomerase</fullName>
        <ecNumber evidence="4">5.3.1.8</ecNumber>
    </recommendedName>
</protein>
<evidence type="ECO:0000313" key="10">
    <source>
        <dbReference type="EMBL" id="MFG3189864.1"/>
    </source>
</evidence>
<gene>
    <name evidence="10" type="primary">manA</name>
    <name evidence="10" type="ORF">ACGFYS_13060</name>
</gene>
<dbReference type="CDD" id="cd07011">
    <property type="entry name" value="cupin_PMI_type_I_N"/>
    <property type="match status" value="1"/>
</dbReference>
<dbReference type="Proteomes" id="UP001604282">
    <property type="component" value="Unassembled WGS sequence"/>
</dbReference>
<evidence type="ECO:0000259" key="9">
    <source>
        <dbReference type="Pfam" id="PF20511"/>
    </source>
</evidence>
<sequence length="425" mass="44464">MDLLHNTLRPYDWGSLTLLPELMGEPPTGVPQAELWMGAHRAAPSRVSRGGGLVPLDRVVAEDPEGELGAGTVRRFGPRLPFLLKLLAADAPLSLQVHPDPAQARAGFAREEALGVPLDAPHRNYRDDRHKPEMIVALTPFRGLCGFRDPADCAALFDSLGVPALRPYAETLRGAPGARALAEVFRAFLGAPAGLPGAVARALAAAPGPGEDRLDAYRRIARARPGDPGLLSALMLRYVELAPGEALFLGAGVPHAYLSGLGVEVMASSDNVLRCGLTSKHVDAEELARVVRFDAPPPRVLTPGEVDGEEAYPAPVDDFRLSRYVLRAGGPRRRATPDAPQILLCTAGTVTVSSAGARLALGPGRAVYVPAGAGVELEGAGTVFRATTGTARTGGEGVRREGGSRAPHFARVGGEAGEESGHHGA</sequence>
<dbReference type="InterPro" id="IPR001250">
    <property type="entry name" value="Man6P_Isoase-1"/>
</dbReference>
<dbReference type="EC" id="5.3.1.8" evidence="4"/>
<evidence type="ECO:0000256" key="7">
    <source>
        <dbReference type="ARBA" id="ARBA00023235"/>
    </source>
</evidence>
<dbReference type="InterPro" id="IPR046457">
    <property type="entry name" value="PMI_typeI_cat"/>
</dbReference>
<evidence type="ECO:0000256" key="1">
    <source>
        <dbReference type="ARBA" id="ARBA00000757"/>
    </source>
</evidence>
<proteinExistence type="inferred from homology"/>
<evidence type="ECO:0000256" key="6">
    <source>
        <dbReference type="ARBA" id="ARBA00022833"/>
    </source>
</evidence>
<dbReference type="PANTHER" id="PTHR10309:SF0">
    <property type="entry name" value="MANNOSE-6-PHOSPHATE ISOMERASE"/>
    <property type="match status" value="1"/>
</dbReference>
<dbReference type="RefSeq" id="WP_189848271.1">
    <property type="nucleotide sequence ID" value="NZ_BMVV01000004.1"/>
</dbReference>
<evidence type="ECO:0000313" key="11">
    <source>
        <dbReference type="Proteomes" id="UP001604282"/>
    </source>
</evidence>
<comment type="caution">
    <text evidence="10">The sequence shown here is derived from an EMBL/GenBank/DDBJ whole genome shotgun (WGS) entry which is preliminary data.</text>
</comment>
<organism evidence="10 11">
    <name type="scientific">Streptomyces omiyaensis</name>
    <dbReference type="NCBI Taxonomy" id="68247"/>
    <lineage>
        <taxon>Bacteria</taxon>
        <taxon>Bacillati</taxon>
        <taxon>Actinomycetota</taxon>
        <taxon>Actinomycetes</taxon>
        <taxon>Kitasatosporales</taxon>
        <taxon>Streptomycetaceae</taxon>
        <taxon>Streptomyces</taxon>
    </lineage>
</organism>